<name>A0A7R8ZXZ3_9CRUS</name>
<dbReference type="PANTHER" id="PTHR47738:SF1">
    <property type="entry name" value="NITROGEN REGULATORY PROTEIN"/>
    <property type="match status" value="1"/>
</dbReference>
<protein>
    <submittedName>
        <fullName evidence="1">Uncharacterized protein</fullName>
    </submittedName>
</protein>
<dbReference type="CDD" id="cd00211">
    <property type="entry name" value="PTS_IIA_fru"/>
    <property type="match status" value="1"/>
</dbReference>
<dbReference type="InterPro" id="IPR051541">
    <property type="entry name" value="PTS_SugarTrans_NitroReg"/>
</dbReference>
<dbReference type="EMBL" id="OB675528">
    <property type="protein sequence ID" value="CAD7235928.1"/>
    <property type="molecule type" value="Genomic_DNA"/>
</dbReference>
<organism evidence="1">
    <name type="scientific">Cyprideis torosa</name>
    <dbReference type="NCBI Taxonomy" id="163714"/>
    <lineage>
        <taxon>Eukaryota</taxon>
        <taxon>Metazoa</taxon>
        <taxon>Ecdysozoa</taxon>
        <taxon>Arthropoda</taxon>
        <taxon>Crustacea</taxon>
        <taxon>Oligostraca</taxon>
        <taxon>Ostracoda</taxon>
        <taxon>Podocopa</taxon>
        <taxon>Podocopida</taxon>
        <taxon>Cytherocopina</taxon>
        <taxon>Cytheroidea</taxon>
        <taxon>Cytherideidae</taxon>
        <taxon>Cyprideis</taxon>
    </lineage>
</organism>
<dbReference type="PROSITE" id="PS00372">
    <property type="entry name" value="PTS_EIIA_TYPE_2_HIS"/>
    <property type="match status" value="1"/>
</dbReference>
<dbReference type="InterPro" id="IPR016152">
    <property type="entry name" value="PTrfase/Anion_transptr"/>
</dbReference>
<dbReference type="Pfam" id="PF00359">
    <property type="entry name" value="PTS_EIIA_2"/>
    <property type="match status" value="1"/>
</dbReference>
<dbReference type="OrthoDB" id="10483373at2759"/>
<accession>A0A7R8ZXZ3</accession>
<dbReference type="AlphaFoldDB" id="A0A7R8ZXZ3"/>
<dbReference type="PROSITE" id="PS51094">
    <property type="entry name" value="PTS_EIIA_TYPE_2"/>
    <property type="match status" value="1"/>
</dbReference>
<reference evidence="1" key="1">
    <citation type="submission" date="2020-11" db="EMBL/GenBank/DDBJ databases">
        <authorList>
            <person name="Tran Van P."/>
        </authorList>
    </citation>
    <scope>NUCLEOTIDE SEQUENCE</scope>
</reference>
<gene>
    <name evidence="1" type="ORF">CTOB1V02_LOCUS13743</name>
</gene>
<dbReference type="InterPro" id="IPR002178">
    <property type="entry name" value="PTS_EIIA_type-2_dom"/>
</dbReference>
<dbReference type="Gene3D" id="3.40.930.10">
    <property type="entry name" value="Mannitol-specific EII, Chain A"/>
    <property type="match status" value="1"/>
</dbReference>
<dbReference type="PANTHER" id="PTHR47738">
    <property type="entry name" value="PTS SYSTEM FRUCTOSE-LIKE EIIA COMPONENT-RELATED"/>
    <property type="match status" value="1"/>
</dbReference>
<dbReference type="SUPFAM" id="SSF55804">
    <property type="entry name" value="Phoshotransferase/anion transport protein"/>
    <property type="match status" value="1"/>
</dbReference>
<sequence length="157" mass="16987">MQLESLLPLSRVSSDLDVSSKKRALQSLSQLLADNATGLDEGDIFDSFLARERLGTTGLGKGVAIPHGRMASAKEAYAAVLKLDKGVEYDAPDDAPVDLLIGLVVPEDSTDEHLQILAGFAEILGNQRSLDQLRNASDLETLYKTISNSKLFQDDQE</sequence>
<dbReference type="GO" id="GO:0030295">
    <property type="term" value="F:protein kinase activator activity"/>
    <property type="evidence" value="ECO:0007669"/>
    <property type="project" value="TreeGrafter"/>
</dbReference>
<evidence type="ECO:0000313" key="1">
    <source>
        <dbReference type="EMBL" id="CAD7235928.1"/>
    </source>
</evidence>
<proteinExistence type="predicted"/>